<keyword evidence="3 8" id="KW-0540">Nuclease</keyword>
<comment type="cofactor">
    <cofactor evidence="8">
        <name>Zn(2+)</name>
        <dbReference type="ChEBI" id="CHEBI:29105"/>
    </cofactor>
    <text evidence="8">Binds 1 zinc ion.</text>
</comment>
<keyword evidence="2 8" id="KW-0690">Ribosome biogenesis</keyword>
<protein>
    <recommendedName>
        <fullName evidence="8">Endoribonuclease YbeY</fullName>
        <ecNumber evidence="8">3.1.-.-</ecNumber>
    </recommendedName>
</protein>
<dbReference type="PANTHER" id="PTHR46986">
    <property type="entry name" value="ENDORIBONUCLEASE YBEY, CHLOROPLASTIC"/>
    <property type="match status" value="1"/>
</dbReference>
<comment type="similarity">
    <text evidence="1 8">Belongs to the endoribonuclease YbeY family.</text>
</comment>
<dbReference type="InterPro" id="IPR002036">
    <property type="entry name" value="YbeY"/>
</dbReference>
<keyword evidence="5 8" id="KW-0255">Endonuclease</keyword>
<dbReference type="HAMAP" id="MF_00009">
    <property type="entry name" value="Endoribonucl_YbeY"/>
    <property type="match status" value="1"/>
</dbReference>
<dbReference type="InterPro" id="IPR023091">
    <property type="entry name" value="MetalPrtase_cat_dom_sf_prd"/>
</dbReference>
<dbReference type="GO" id="GO:0008270">
    <property type="term" value="F:zinc ion binding"/>
    <property type="evidence" value="ECO:0007669"/>
    <property type="project" value="UniProtKB-UniRule"/>
</dbReference>
<feature type="binding site" evidence="8">
    <location>
        <position position="143"/>
    </location>
    <ligand>
        <name>Zn(2+)</name>
        <dbReference type="ChEBI" id="CHEBI:29105"/>
        <note>catalytic</note>
    </ligand>
</feature>
<feature type="binding site" evidence="8">
    <location>
        <position position="139"/>
    </location>
    <ligand>
        <name>Zn(2+)</name>
        <dbReference type="ChEBI" id="CHEBI:29105"/>
        <note>catalytic</note>
    </ligand>
</feature>
<keyword evidence="6 8" id="KW-0378">Hydrolase</keyword>
<keyword evidence="7 8" id="KW-0862">Zinc</keyword>
<comment type="subcellular location">
    <subcellularLocation>
        <location evidence="8">Cytoplasm</location>
    </subcellularLocation>
</comment>
<keyword evidence="8" id="KW-0698">rRNA processing</keyword>
<sequence length="180" mass="20641">MSNTVELSFAETIAADIQQSYHAIDLEKIARTTLTAMTDKLPNVNFRYFAELDSYWYKPKLLDIYIVDTNEGRRLNLQSRHKDYATNVLSYPSDLPADVLPLLDEVHLGELVLCHEVVCQEAIGQHKQFDHHLTHLVVHGILHLLGFDHEISEQDADEMEQFEIEILAKLGINNPYLAQD</sequence>
<evidence type="ECO:0000256" key="5">
    <source>
        <dbReference type="ARBA" id="ARBA00022759"/>
    </source>
</evidence>
<proteinExistence type="inferred from homology"/>
<keyword evidence="4 8" id="KW-0479">Metal-binding</keyword>
<dbReference type="NCBIfam" id="TIGR00043">
    <property type="entry name" value="rRNA maturation RNase YbeY"/>
    <property type="match status" value="1"/>
</dbReference>
<gene>
    <name evidence="8" type="primary">ybeY</name>
    <name evidence="9" type="ORF">SAMN02745664_10628</name>
</gene>
<dbReference type="STRING" id="34061.B0189_02465"/>
<keyword evidence="8" id="KW-0963">Cytoplasm</keyword>
<organism evidence="9 10">
    <name type="scientific">Moraxella cuniculi DSM 21768</name>
    <dbReference type="NCBI Taxonomy" id="1122245"/>
    <lineage>
        <taxon>Bacteria</taxon>
        <taxon>Pseudomonadati</taxon>
        <taxon>Pseudomonadota</taxon>
        <taxon>Gammaproteobacteria</taxon>
        <taxon>Moraxellales</taxon>
        <taxon>Moraxellaceae</taxon>
        <taxon>Moraxella</taxon>
    </lineage>
</organism>
<dbReference type="EMBL" id="FTNU01000006">
    <property type="protein sequence ID" value="SIR89352.1"/>
    <property type="molecule type" value="Genomic_DNA"/>
</dbReference>
<dbReference type="Proteomes" id="UP000187495">
    <property type="component" value="Unassembled WGS sequence"/>
</dbReference>
<evidence type="ECO:0000256" key="7">
    <source>
        <dbReference type="ARBA" id="ARBA00022833"/>
    </source>
</evidence>
<dbReference type="PROSITE" id="PS01306">
    <property type="entry name" value="UPF0054"/>
    <property type="match status" value="1"/>
</dbReference>
<name>A0A1N7EMR9_9GAMM</name>
<dbReference type="GO" id="GO:0004222">
    <property type="term" value="F:metalloendopeptidase activity"/>
    <property type="evidence" value="ECO:0007669"/>
    <property type="project" value="InterPro"/>
</dbReference>
<dbReference type="Pfam" id="PF02130">
    <property type="entry name" value="YbeY"/>
    <property type="match status" value="1"/>
</dbReference>
<evidence type="ECO:0000256" key="2">
    <source>
        <dbReference type="ARBA" id="ARBA00022517"/>
    </source>
</evidence>
<dbReference type="AlphaFoldDB" id="A0A1N7EMR9"/>
<evidence type="ECO:0000313" key="9">
    <source>
        <dbReference type="EMBL" id="SIR89352.1"/>
    </source>
</evidence>
<evidence type="ECO:0000256" key="3">
    <source>
        <dbReference type="ARBA" id="ARBA00022722"/>
    </source>
</evidence>
<dbReference type="InterPro" id="IPR020549">
    <property type="entry name" value="YbeY_CS"/>
</dbReference>
<comment type="function">
    <text evidence="8">Single strand-specific metallo-endoribonuclease involved in late-stage 70S ribosome quality control and in maturation of the 3' terminus of the 16S rRNA.</text>
</comment>
<dbReference type="PANTHER" id="PTHR46986:SF1">
    <property type="entry name" value="ENDORIBONUCLEASE YBEY, CHLOROPLASTIC"/>
    <property type="match status" value="1"/>
</dbReference>
<feature type="binding site" evidence="8">
    <location>
        <position position="149"/>
    </location>
    <ligand>
        <name>Zn(2+)</name>
        <dbReference type="ChEBI" id="CHEBI:29105"/>
        <note>catalytic</note>
    </ligand>
</feature>
<evidence type="ECO:0000256" key="6">
    <source>
        <dbReference type="ARBA" id="ARBA00022801"/>
    </source>
</evidence>
<dbReference type="GO" id="GO:0004521">
    <property type="term" value="F:RNA endonuclease activity"/>
    <property type="evidence" value="ECO:0007669"/>
    <property type="project" value="UniProtKB-UniRule"/>
</dbReference>
<dbReference type="EC" id="3.1.-.-" evidence="8"/>
<dbReference type="Gene3D" id="3.40.390.30">
    <property type="entry name" value="Metalloproteases ('zincins'), catalytic domain"/>
    <property type="match status" value="1"/>
</dbReference>
<dbReference type="GO" id="GO:0005737">
    <property type="term" value="C:cytoplasm"/>
    <property type="evidence" value="ECO:0007669"/>
    <property type="project" value="UniProtKB-SubCell"/>
</dbReference>
<accession>A0A1N7EMR9</accession>
<dbReference type="GO" id="GO:0006364">
    <property type="term" value="P:rRNA processing"/>
    <property type="evidence" value="ECO:0007669"/>
    <property type="project" value="UniProtKB-UniRule"/>
</dbReference>
<reference evidence="10" key="1">
    <citation type="submission" date="2017-01" db="EMBL/GenBank/DDBJ databases">
        <authorList>
            <person name="Varghese N."/>
            <person name="Submissions S."/>
        </authorList>
    </citation>
    <scope>NUCLEOTIDE SEQUENCE [LARGE SCALE GENOMIC DNA]</scope>
    <source>
        <strain evidence="10">DSM 21768</strain>
    </source>
</reference>
<evidence type="ECO:0000256" key="4">
    <source>
        <dbReference type="ARBA" id="ARBA00022723"/>
    </source>
</evidence>
<evidence type="ECO:0000256" key="1">
    <source>
        <dbReference type="ARBA" id="ARBA00010875"/>
    </source>
</evidence>
<evidence type="ECO:0000313" key="10">
    <source>
        <dbReference type="Proteomes" id="UP000187495"/>
    </source>
</evidence>
<evidence type="ECO:0000256" key="8">
    <source>
        <dbReference type="HAMAP-Rule" id="MF_00009"/>
    </source>
</evidence>
<dbReference type="SUPFAM" id="SSF55486">
    <property type="entry name" value="Metalloproteases ('zincins'), catalytic domain"/>
    <property type="match status" value="1"/>
</dbReference>
<keyword evidence="10" id="KW-1185">Reference proteome</keyword>